<dbReference type="Proteomes" id="UP000016491">
    <property type="component" value="Unassembled WGS sequence"/>
</dbReference>
<name>A0ABC9TWF2_CLOSY</name>
<accession>A0ABC9TWF2</accession>
<evidence type="ECO:0000313" key="1">
    <source>
        <dbReference type="EMBL" id="ERI76096.1"/>
    </source>
</evidence>
<gene>
    <name evidence="1" type="ORF">CLOSYM_02803</name>
</gene>
<reference evidence="1 2" key="1">
    <citation type="submission" date="2013-07" db="EMBL/GenBank/DDBJ databases">
        <authorList>
            <person name="Weinstock G."/>
            <person name="Sodergren E."/>
            <person name="Wylie T."/>
            <person name="Fulton L."/>
            <person name="Fulton R."/>
            <person name="Fronick C."/>
            <person name="O'Laughlin M."/>
            <person name="Godfrey J."/>
            <person name="Miner T."/>
            <person name="Herter B."/>
            <person name="Appelbaum E."/>
            <person name="Cordes M."/>
            <person name="Lek S."/>
            <person name="Wollam A."/>
            <person name="Pepin K.H."/>
            <person name="Palsikar V.B."/>
            <person name="Mitreva M."/>
            <person name="Wilson R.K."/>
        </authorList>
    </citation>
    <scope>NUCLEOTIDE SEQUENCE [LARGE SCALE GENOMIC DNA]</scope>
    <source>
        <strain evidence="1 2">ATCC 14940</strain>
    </source>
</reference>
<sequence>MTLWIIWSNRSAGRQKELRKLNNDNHKSAAAVYGRERKFDLA</sequence>
<evidence type="ECO:0000313" key="2">
    <source>
        <dbReference type="Proteomes" id="UP000016491"/>
    </source>
</evidence>
<organism evidence="1 2">
    <name type="scientific">[Clostridium] symbiosum ATCC 14940</name>
    <dbReference type="NCBI Taxonomy" id="411472"/>
    <lineage>
        <taxon>Bacteria</taxon>
        <taxon>Bacillati</taxon>
        <taxon>Bacillota</taxon>
        <taxon>Clostridia</taxon>
        <taxon>Lachnospirales</taxon>
        <taxon>Lachnospiraceae</taxon>
        <taxon>Otoolea</taxon>
    </lineage>
</organism>
<dbReference type="AlphaFoldDB" id="A0ABC9TWF2"/>
<dbReference type="EMBL" id="AWSU01000218">
    <property type="protein sequence ID" value="ERI76096.1"/>
    <property type="molecule type" value="Genomic_DNA"/>
</dbReference>
<protein>
    <submittedName>
        <fullName evidence="1">Uncharacterized protein</fullName>
    </submittedName>
</protein>
<proteinExistence type="predicted"/>
<comment type="caution">
    <text evidence="1">The sequence shown here is derived from an EMBL/GenBank/DDBJ whole genome shotgun (WGS) entry which is preliminary data.</text>
</comment>